<feature type="compositionally biased region" description="Basic and acidic residues" evidence="1">
    <location>
        <begin position="8"/>
        <end position="25"/>
    </location>
</feature>
<dbReference type="OMA" id="GESTGWG"/>
<feature type="region of interest" description="Disordered" evidence="1">
    <location>
        <begin position="1"/>
        <end position="25"/>
    </location>
</feature>
<evidence type="ECO:0000313" key="2">
    <source>
        <dbReference type="Ensembl" id="ENSMMOP00000025699.1"/>
    </source>
</evidence>
<dbReference type="STRING" id="94237.ENSMMOP00000025699"/>
<reference evidence="2" key="2">
    <citation type="submission" date="2025-09" db="UniProtKB">
        <authorList>
            <consortium name="Ensembl"/>
        </authorList>
    </citation>
    <scope>IDENTIFICATION</scope>
</reference>
<feature type="compositionally biased region" description="Acidic residues" evidence="1">
    <location>
        <begin position="68"/>
        <end position="80"/>
    </location>
</feature>
<evidence type="ECO:0000313" key="3">
    <source>
        <dbReference type="Proteomes" id="UP000261620"/>
    </source>
</evidence>
<keyword evidence="3" id="KW-1185">Reference proteome</keyword>
<protein>
    <submittedName>
        <fullName evidence="2">Uncharacterized protein</fullName>
    </submittedName>
</protein>
<evidence type="ECO:0000256" key="1">
    <source>
        <dbReference type="SAM" id="MobiDB-lite"/>
    </source>
</evidence>
<sequence length="121" mass="13500">NHSYTRHFSYEGRRGHEDDLQHPEADVRDGEGLVVANILATGLLGVAGEVRLLIAPHLFGGGTQHQDPEDEEDSQPDFADDPPVAHASRFQAYRENTGWSGQRGERRRNKERTDGQRAGEN</sequence>
<reference evidence="2" key="1">
    <citation type="submission" date="2025-08" db="UniProtKB">
        <authorList>
            <consortium name="Ensembl"/>
        </authorList>
    </citation>
    <scope>IDENTIFICATION</scope>
</reference>
<dbReference type="Ensembl" id="ENSMMOT00000026132.1">
    <property type="protein sequence ID" value="ENSMMOP00000025699.1"/>
    <property type="gene ID" value="ENSMMOG00000019473.1"/>
</dbReference>
<proteinExistence type="predicted"/>
<feature type="region of interest" description="Disordered" evidence="1">
    <location>
        <begin position="59"/>
        <end position="121"/>
    </location>
</feature>
<accession>A0A3Q3XHG8</accession>
<dbReference type="AlphaFoldDB" id="A0A3Q3XHG8"/>
<feature type="compositionally biased region" description="Basic and acidic residues" evidence="1">
    <location>
        <begin position="111"/>
        <end position="121"/>
    </location>
</feature>
<dbReference type="Proteomes" id="UP000261620">
    <property type="component" value="Unplaced"/>
</dbReference>
<name>A0A3Q3XHG8_MOLML</name>
<organism evidence="2 3">
    <name type="scientific">Mola mola</name>
    <name type="common">Ocean sunfish</name>
    <name type="synonym">Tetraodon mola</name>
    <dbReference type="NCBI Taxonomy" id="94237"/>
    <lineage>
        <taxon>Eukaryota</taxon>
        <taxon>Metazoa</taxon>
        <taxon>Chordata</taxon>
        <taxon>Craniata</taxon>
        <taxon>Vertebrata</taxon>
        <taxon>Euteleostomi</taxon>
        <taxon>Actinopterygii</taxon>
        <taxon>Neopterygii</taxon>
        <taxon>Teleostei</taxon>
        <taxon>Neoteleostei</taxon>
        <taxon>Acanthomorphata</taxon>
        <taxon>Eupercaria</taxon>
        <taxon>Tetraodontiformes</taxon>
        <taxon>Molidae</taxon>
        <taxon>Mola</taxon>
    </lineage>
</organism>